<dbReference type="AlphaFoldDB" id="A0A5J4Q7C7"/>
<gene>
    <name evidence="1" type="ORF">EZS27_032736</name>
</gene>
<comment type="caution">
    <text evidence="1">The sequence shown here is derived from an EMBL/GenBank/DDBJ whole genome shotgun (WGS) entry which is preliminary data.</text>
</comment>
<sequence>MKSIYQETQRKKAINLIKNSSVFYGEKAGKLFRKKERDFVLMNGQNNLFEPIKEDVRCYFCKNKISWWGGNQPTGHVLSSQIACLNYLFSLRKDKIAVLKIAKTISSDFINVLIINTDKFSSGYIQFEAVSDKDYLNEGQSTRGNNCTSIDALIFALHKDGTKWLIPIEWKYTEYYANQNKSIEGYKKDPINCKGEERKKRYTDLINNSL</sequence>
<dbReference type="EMBL" id="SNRY01004656">
    <property type="protein sequence ID" value="KAA6317049.1"/>
    <property type="molecule type" value="Genomic_DNA"/>
</dbReference>
<accession>A0A5J4Q7C7</accession>
<protein>
    <submittedName>
        <fullName evidence="1">Uncharacterized protein</fullName>
    </submittedName>
</protein>
<dbReference type="InterPro" id="IPR054333">
    <property type="entry name" value="REase-ARP-assoc"/>
</dbReference>
<reference evidence="1" key="1">
    <citation type="submission" date="2019-03" db="EMBL/GenBank/DDBJ databases">
        <title>Single cell metagenomics reveals metabolic interactions within the superorganism composed of flagellate Streblomastix strix and complex community of Bacteroidetes bacteria on its surface.</title>
        <authorList>
            <person name="Treitli S.C."/>
            <person name="Kolisko M."/>
            <person name="Husnik F."/>
            <person name="Keeling P."/>
            <person name="Hampl V."/>
        </authorList>
    </citation>
    <scope>NUCLEOTIDE SEQUENCE</scope>
    <source>
        <strain evidence="1">STM</strain>
    </source>
</reference>
<organism evidence="1">
    <name type="scientific">termite gut metagenome</name>
    <dbReference type="NCBI Taxonomy" id="433724"/>
    <lineage>
        <taxon>unclassified sequences</taxon>
        <taxon>metagenomes</taxon>
        <taxon>organismal metagenomes</taxon>
    </lineage>
</organism>
<evidence type="ECO:0000313" key="1">
    <source>
        <dbReference type="EMBL" id="KAA6317049.1"/>
    </source>
</evidence>
<proteinExistence type="predicted"/>
<name>A0A5J4Q7C7_9ZZZZ</name>
<dbReference type="Pfam" id="PF22558">
    <property type="entry name" value="REase-ARP"/>
    <property type="match status" value="1"/>
</dbReference>